<reference evidence="11" key="1">
    <citation type="submission" date="2025-08" db="UniProtKB">
        <authorList>
            <consortium name="RefSeq"/>
        </authorList>
    </citation>
    <scope>IDENTIFICATION</scope>
    <source>
        <strain evidence="11">Wakin</strain>
        <tissue evidence="11">Muscle</tissue>
    </source>
</reference>
<protein>
    <submittedName>
        <fullName evidence="11">Protein jagged-2-like</fullName>
    </submittedName>
</protein>
<dbReference type="InterPro" id="IPR051216">
    <property type="entry name" value="Teneurin"/>
</dbReference>
<dbReference type="GO" id="GO:0016020">
    <property type="term" value="C:membrane"/>
    <property type="evidence" value="ECO:0007669"/>
    <property type="project" value="UniProtKB-SubCell"/>
</dbReference>
<evidence type="ECO:0000256" key="8">
    <source>
        <dbReference type="ARBA" id="ARBA00023180"/>
    </source>
</evidence>
<evidence type="ECO:0000313" key="11">
    <source>
        <dbReference type="RefSeq" id="XP_026120215.1"/>
    </source>
</evidence>
<dbReference type="InterPro" id="IPR000742">
    <property type="entry name" value="EGF"/>
</dbReference>
<evidence type="ECO:0000259" key="9">
    <source>
        <dbReference type="PROSITE" id="PS00022"/>
    </source>
</evidence>
<dbReference type="KEGG" id="caua:113099572"/>
<dbReference type="GeneID" id="113099572"/>
<keyword evidence="6" id="KW-0472">Membrane</keyword>
<evidence type="ECO:0000256" key="3">
    <source>
        <dbReference type="ARBA" id="ARBA00022692"/>
    </source>
</evidence>
<keyword evidence="5" id="KW-1133">Transmembrane helix</keyword>
<dbReference type="PANTHER" id="PTHR11219:SF69">
    <property type="entry name" value="TENEURIN-A"/>
    <property type="match status" value="1"/>
</dbReference>
<dbReference type="RefSeq" id="XP_026120215.1">
    <property type="nucleotide sequence ID" value="XM_026264430.1"/>
</dbReference>
<accession>A0A6P6PIL4</accession>
<dbReference type="PANTHER" id="PTHR11219">
    <property type="entry name" value="TENEURIN AND N-ACETYLGLUCOSAMINE-1-PHOSPHODIESTER ALPHA-N-ACETYLGLUCOSAMINIDASE"/>
    <property type="match status" value="1"/>
</dbReference>
<dbReference type="Proteomes" id="UP000515129">
    <property type="component" value="Unplaced"/>
</dbReference>
<evidence type="ECO:0000256" key="5">
    <source>
        <dbReference type="ARBA" id="ARBA00022989"/>
    </source>
</evidence>
<dbReference type="SMART" id="SM00181">
    <property type="entry name" value="EGF"/>
    <property type="match status" value="2"/>
</dbReference>
<dbReference type="PROSITE" id="PS00022">
    <property type="entry name" value="EGF_1"/>
    <property type="match status" value="1"/>
</dbReference>
<sequence length="116" mass="12588">MEGWTGQDCKKAICKQGCSELHGSCDTPGECVCKYGWQGLLCDECLPYPGCVHGTCMKPWTCTCEKNWGGLLCDKDLNYCGTHKPCVNGGTCLNTRESLAEGRGKKTRAGGSRCIR</sequence>
<dbReference type="Pfam" id="PF21700">
    <property type="entry name" value="EGF_DL_JAG"/>
    <property type="match status" value="2"/>
</dbReference>
<name>A0A6P6PIL4_CARAU</name>
<keyword evidence="7" id="KW-1015">Disulfide bond</keyword>
<evidence type="ECO:0000256" key="2">
    <source>
        <dbReference type="ARBA" id="ARBA00022536"/>
    </source>
</evidence>
<evidence type="ECO:0000256" key="6">
    <source>
        <dbReference type="ARBA" id="ARBA00023136"/>
    </source>
</evidence>
<evidence type="ECO:0000256" key="4">
    <source>
        <dbReference type="ARBA" id="ARBA00022737"/>
    </source>
</evidence>
<evidence type="ECO:0000256" key="1">
    <source>
        <dbReference type="ARBA" id="ARBA00004479"/>
    </source>
</evidence>
<comment type="subcellular location">
    <subcellularLocation>
        <location evidence="1">Membrane</location>
        <topology evidence="1">Single-pass type I membrane protein</topology>
    </subcellularLocation>
</comment>
<evidence type="ECO:0000313" key="10">
    <source>
        <dbReference type="Proteomes" id="UP000515129"/>
    </source>
</evidence>
<dbReference type="FunFam" id="2.10.25.10:FF:000018">
    <property type="entry name" value="Delta-like 1"/>
    <property type="match status" value="1"/>
</dbReference>
<keyword evidence="2" id="KW-0245">EGF-like domain</keyword>
<feature type="domain" description="EGF-like" evidence="9">
    <location>
        <begin position="31"/>
        <end position="42"/>
    </location>
</feature>
<dbReference type="AlphaFoldDB" id="A0A6P6PIL4"/>
<organism evidence="10 11">
    <name type="scientific">Carassius auratus</name>
    <name type="common">Goldfish</name>
    <dbReference type="NCBI Taxonomy" id="7957"/>
    <lineage>
        <taxon>Eukaryota</taxon>
        <taxon>Metazoa</taxon>
        <taxon>Chordata</taxon>
        <taxon>Craniata</taxon>
        <taxon>Vertebrata</taxon>
        <taxon>Euteleostomi</taxon>
        <taxon>Actinopterygii</taxon>
        <taxon>Neopterygii</taxon>
        <taxon>Teleostei</taxon>
        <taxon>Ostariophysi</taxon>
        <taxon>Cypriniformes</taxon>
        <taxon>Cyprinidae</taxon>
        <taxon>Cyprininae</taxon>
        <taxon>Carassius</taxon>
    </lineage>
</organism>
<gene>
    <name evidence="11" type="primary">LOC113099572</name>
</gene>
<proteinExistence type="predicted"/>
<keyword evidence="3" id="KW-0812">Transmembrane</keyword>
<keyword evidence="4" id="KW-0677">Repeat</keyword>
<dbReference type="OrthoDB" id="6130531at2759"/>
<keyword evidence="8" id="KW-0325">Glycoprotein</keyword>
<dbReference type="Gene3D" id="2.10.25.10">
    <property type="entry name" value="Laminin"/>
    <property type="match status" value="2"/>
</dbReference>
<keyword evidence="10" id="KW-1185">Reference proteome</keyword>
<evidence type="ECO:0000256" key="7">
    <source>
        <dbReference type="ARBA" id="ARBA00023157"/>
    </source>
</evidence>